<dbReference type="PROSITE" id="PS52016">
    <property type="entry name" value="TONB_DEPENDENT_REC_3"/>
    <property type="match status" value="1"/>
</dbReference>
<dbReference type="AlphaFoldDB" id="A0A1B3Z5C9"/>
<keyword evidence="3 9" id="KW-1134">Transmembrane beta strand</keyword>
<name>A0A1B3Z5C9_9SPHN</name>
<evidence type="ECO:0008006" key="17">
    <source>
        <dbReference type="Google" id="ProtNLM"/>
    </source>
</evidence>
<dbReference type="InterPro" id="IPR000531">
    <property type="entry name" value="Beta-barrel_TonB"/>
</dbReference>
<dbReference type="GO" id="GO:0009279">
    <property type="term" value="C:cell outer membrane"/>
    <property type="evidence" value="ECO:0007669"/>
    <property type="project" value="UniProtKB-SubCell"/>
</dbReference>
<reference evidence="15 16" key="1">
    <citation type="submission" date="2016-01" db="EMBL/GenBank/DDBJ databases">
        <title>Complete genome and mega plasmid sequence of Sphingomonas panacis DCY99 elicits systemic resistance in rice to Xanthomonas oryzae.</title>
        <authorList>
            <person name="Kim Y.J."/>
            <person name="Yang D.C."/>
            <person name="Sing P."/>
        </authorList>
    </citation>
    <scope>NUCLEOTIDE SEQUENCE [LARGE SCALE GENOMIC DNA]</scope>
    <source>
        <strain evidence="15 16">DCY99</strain>
    </source>
</reference>
<dbReference type="Proteomes" id="UP000094256">
    <property type="component" value="Chromosome"/>
</dbReference>
<keyword evidence="7 9" id="KW-0472">Membrane</keyword>
<keyword evidence="6 11" id="KW-0798">TonB box</keyword>
<dbReference type="Gene3D" id="2.170.130.10">
    <property type="entry name" value="TonB-dependent receptor, plug domain"/>
    <property type="match status" value="1"/>
</dbReference>
<feature type="domain" description="TonB-dependent receptor-like beta-barrel" evidence="13">
    <location>
        <begin position="374"/>
        <end position="853"/>
    </location>
</feature>
<evidence type="ECO:0000256" key="11">
    <source>
        <dbReference type="RuleBase" id="RU003357"/>
    </source>
</evidence>
<evidence type="ECO:0000256" key="1">
    <source>
        <dbReference type="ARBA" id="ARBA00004571"/>
    </source>
</evidence>
<dbReference type="SUPFAM" id="SSF56935">
    <property type="entry name" value="Porins"/>
    <property type="match status" value="1"/>
</dbReference>
<dbReference type="InterPro" id="IPR010917">
    <property type="entry name" value="TonB_rcpt_CS"/>
</dbReference>
<evidence type="ECO:0000259" key="13">
    <source>
        <dbReference type="Pfam" id="PF00593"/>
    </source>
</evidence>
<dbReference type="InterPro" id="IPR036942">
    <property type="entry name" value="Beta-barrel_TonB_sf"/>
</dbReference>
<dbReference type="Pfam" id="PF07715">
    <property type="entry name" value="Plug"/>
    <property type="match status" value="1"/>
</dbReference>
<feature type="chain" id="PRO_5008556143" description="TonB-dependent receptor" evidence="12">
    <location>
        <begin position="30"/>
        <end position="886"/>
    </location>
</feature>
<evidence type="ECO:0000256" key="5">
    <source>
        <dbReference type="ARBA" id="ARBA00022729"/>
    </source>
</evidence>
<dbReference type="PANTHER" id="PTHR47234:SF2">
    <property type="entry name" value="TONB-DEPENDENT RECEPTOR"/>
    <property type="match status" value="1"/>
</dbReference>
<dbReference type="PANTHER" id="PTHR47234">
    <property type="match status" value="1"/>
</dbReference>
<proteinExistence type="inferred from homology"/>
<evidence type="ECO:0000256" key="6">
    <source>
        <dbReference type="ARBA" id="ARBA00023077"/>
    </source>
</evidence>
<dbReference type="STRING" id="1560345.AWL63_00180"/>
<evidence type="ECO:0000256" key="4">
    <source>
        <dbReference type="ARBA" id="ARBA00022692"/>
    </source>
</evidence>
<dbReference type="InterPro" id="IPR039426">
    <property type="entry name" value="TonB-dep_rcpt-like"/>
</dbReference>
<protein>
    <recommendedName>
        <fullName evidence="17">TonB-dependent receptor</fullName>
    </recommendedName>
</protein>
<evidence type="ECO:0000256" key="9">
    <source>
        <dbReference type="PROSITE-ProRule" id="PRU01360"/>
    </source>
</evidence>
<dbReference type="Gene3D" id="2.40.170.20">
    <property type="entry name" value="TonB-dependent receptor, beta-barrel domain"/>
    <property type="match status" value="1"/>
</dbReference>
<dbReference type="RefSeq" id="WP_069203221.1">
    <property type="nucleotide sequence ID" value="NZ_CP014168.1"/>
</dbReference>
<gene>
    <name evidence="15" type="ORF">AWL63_00180</name>
</gene>
<dbReference type="OrthoDB" id="7051241at2"/>
<evidence type="ECO:0000256" key="8">
    <source>
        <dbReference type="ARBA" id="ARBA00023237"/>
    </source>
</evidence>
<keyword evidence="4 9" id="KW-0812">Transmembrane</keyword>
<evidence type="ECO:0000256" key="2">
    <source>
        <dbReference type="ARBA" id="ARBA00022448"/>
    </source>
</evidence>
<organism evidence="15 16">
    <name type="scientific">Sphingomonas panacis</name>
    <dbReference type="NCBI Taxonomy" id="1560345"/>
    <lineage>
        <taxon>Bacteria</taxon>
        <taxon>Pseudomonadati</taxon>
        <taxon>Pseudomonadota</taxon>
        <taxon>Alphaproteobacteria</taxon>
        <taxon>Sphingomonadales</taxon>
        <taxon>Sphingomonadaceae</taxon>
        <taxon>Sphingomonas</taxon>
    </lineage>
</organism>
<evidence type="ECO:0000256" key="12">
    <source>
        <dbReference type="SAM" id="SignalP"/>
    </source>
</evidence>
<evidence type="ECO:0000259" key="14">
    <source>
        <dbReference type="Pfam" id="PF07715"/>
    </source>
</evidence>
<feature type="short sequence motif" description="TonB C-terminal box" evidence="10">
    <location>
        <begin position="869"/>
        <end position="886"/>
    </location>
</feature>
<dbReference type="InterPro" id="IPR012910">
    <property type="entry name" value="Plug_dom"/>
</dbReference>
<dbReference type="Pfam" id="PF00593">
    <property type="entry name" value="TonB_dep_Rec_b-barrel"/>
    <property type="match status" value="1"/>
</dbReference>
<dbReference type="KEGG" id="span:AWL63_00180"/>
<evidence type="ECO:0000256" key="3">
    <source>
        <dbReference type="ARBA" id="ARBA00022452"/>
    </source>
</evidence>
<keyword evidence="2 9" id="KW-0813">Transport</keyword>
<evidence type="ECO:0000313" key="15">
    <source>
        <dbReference type="EMBL" id="AOH82636.1"/>
    </source>
</evidence>
<keyword evidence="8 9" id="KW-0998">Cell outer membrane</keyword>
<feature type="domain" description="TonB-dependent receptor plug" evidence="14">
    <location>
        <begin position="70"/>
        <end position="182"/>
    </location>
</feature>
<comment type="similarity">
    <text evidence="9 11">Belongs to the TonB-dependent receptor family.</text>
</comment>
<sequence>MKRFGTSRLALGSASVLALMLGAGGTATAQTTTPEAQAQLAADAPEQDTAPQQDVVVTGTLLRGVAPVGTNVLSISRADVVATGAQSANDLLANIPQIGNFNTIPTGTAGFGQPVVQTNLRNLGASGGTTTLTLVNGHRVVGSGILQTYVDPQIIPPSIIQRVEVIPDGGSSIYGSDAIGGVINFITRKRFDGVEANGHYGFANGYNTLDANVTVGKDWGSGSLFVSYAYAWHNNVQGYERDYVTQNFTAHGGPDNRSFNCTPSNIRIGTSYYPLPGRGATNAAGANRCSTTDNADIYPRENRNTVFATLDQQLNDSISTNITAYYSRRVTSLMQASLAGSGNITNANPYFQPVGTETSQVVNFDFSSVFGKGIASPARFDSWGVTPTFDADLGHSWHLRGLANYGHSYNNTIEYTTNAGNVAAALAGTTTATALNPYNISATNPAVLASIRDYSNYSRALQDLAEGRLVADGTLASLPGGDVRLAVGAEYHWEGIAADIRFGSAGAPFRNSASAGRTVKSVYGEVLVPIFGESNARTGFQALNLTGSLRYDHYSDVGGTTNPKVGFTYKPIDGITLRGNWGTSFHAPSLADTVGSVDSRISYTTGIGYSGGRPIIWISGGNPNLKPEKAHTWSIGGDINPSFFKALTLSATYYNIDFKDIISVNSGGFSGGLPWYADPLNAPFYILNPTAAQVNAFSGGKQPDNFPSLAFLYANFGTPYSVLDLRRYNRGRLLQDGIDFNLAYNQPTSFGSINASFGGTYTLHRRSSPSSNGVYTELLDNGVGRFNFIATLGATAGPVTGRAQLNHGGGYPILFDATQKQVGTFDTVDLYLALDLEKLHVVNGTSLTLNVDNAFDQNPPYKNSGSGYANGSTLGRLVSFGIRTKF</sequence>
<feature type="signal peptide" evidence="12">
    <location>
        <begin position="1"/>
        <end position="29"/>
    </location>
</feature>
<dbReference type="InterPro" id="IPR037066">
    <property type="entry name" value="Plug_dom_sf"/>
</dbReference>
<evidence type="ECO:0000256" key="10">
    <source>
        <dbReference type="PROSITE-ProRule" id="PRU10144"/>
    </source>
</evidence>
<comment type="subcellular location">
    <subcellularLocation>
        <location evidence="1 9">Cell outer membrane</location>
        <topology evidence="1 9">Multi-pass membrane protein</topology>
    </subcellularLocation>
</comment>
<keyword evidence="5 12" id="KW-0732">Signal</keyword>
<evidence type="ECO:0000313" key="16">
    <source>
        <dbReference type="Proteomes" id="UP000094256"/>
    </source>
</evidence>
<evidence type="ECO:0000256" key="7">
    <source>
        <dbReference type="ARBA" id="ARBA00023136"/>
    </source>
</evidence>
<dbReference type="EMBL" id="CP014168">
    <property type="protein sequence ID" value="AOH82636.1"/>
    <property type="molecule type" value="Genomic_DNA"/>
</dbReference>
<keyword evidence="16" id="KW-1185">Reference proteome</keyword>
<accession>A0A1B3Z5C9</accession>
<dbReference type="PROSITE" id="PS01156">
    <property type="entry name" value="TONB_DEPENDENT_REC_2"/>
    <property type="match status" value="1"/>
</dbReference>